<accession>A0A7U2ET24</accession>
<proteinExistence type="predicted"/>
<name>A0A7U2ET24_PHANO</name>
<protein>
    <submittedName>
        <fullName evidence="1">Uncharacterized protein</fullName>
    </submittedName>
</protein>
<evidence type="ECO:0000313" key="1">
    <source>
        <dbReference type="EMBL" id="QRC92528.1"/>
    </source>
</evidence>
<dbReference type="AlphaFoldDB" id="A0A7U2ET24"/>
<dbReference type="Proteomes" id="UP000663193">
    <property type="component" value="Chromosome 2"/>
</dbReference>
<sequence length="112" mass="12342">MAMDAAGTKTVLFKAKTNANKSLHLRLDFMGVADQQSFEVEAIARVGIKMHLLTDKIPVQSKEGLQPTEADKLPMPEVEVGAVLGNFINLDHKTHTSLDPMSINPGRTQWCR</sequence>
<evidence type="ECO:0000313" key="2">
    <source>
        <dbReference type="Proteomes" id="UP000663193"/>
    </source>
</evidence>
<reference evidence="2" key="1">
    <citation type="journal article" date="2021" name="BMC Genomics">
        <title>Chromosome-level genome assembly and manually-curated proteome of model necrotroph Parastagonospora nodorum Sn15 reveals a genome-wide trove of candidate effector homologs, and redundancy of virulence-related functions within an accessory chromosome.</title>
        <authorList>
            <person name="Bertazzoni S."/>
            <person name="Jones D.A.B."/>
            <person name="Phan H.T."/>
            <person name="Tan K.-C."/>
            <person name="Hane J.K."/>
        </authorList>
    </citation>
    <scope>NUCLEOTIDE SEQUENCE [LARGE SCALE GENOMIC DNA]</scope>
    <source>
        <strain evidence="2">SN15 / ATCC MYA-4574 / FGSC 10173)</strain>
    </source>
</reference>
<gene>
    <name evidence="1" type="ORF">JI435_402630</name>
</gene>
<dbReference type="VEuPathDB" id="FungiDB:JI435_402630"/>
<organism evidence="1 2">
    <name type="scientific">Phaeosphaeria nodorum (strain SN15 / ATCC MYA-4574 / FGSC 10173)</name>
    <name type="common">Glume blotch fungus</name>
    <name type="synonym">Parastagonospora nodorum</name>
    <dbReference type="NCBI Taxonomy" id="321614"/>
    <lineage>
        <taxon>Eukaryota</taxon>
        <taxon>Fungi</taxon>
        <taxon>Dikarya</taxon>
        <taxon>Ascomycota</taxon>
        <taxon>Pezizomycotina</taxon>
        <taxon>Dothideomycetes</taxon>
        <taxon>Pleosporomycetidae</taxon>
        <taxon>Pleosporales</taxon>
        <taxon>Pleosporineae</taxon>
        <taxon>Phaeosphaeriaceae</taxon>
        <taxon>Parastagonospora</taxon>
    </lineage>
</organism>
<dbReference type="EMBL" id="CP069024">
    <property type="protein sequence ID" value="QRC92528.1"/>
    <property type="molecule type" value="Genomic_DNA"/>
</dbReference>
<keyword evidence="2" id="KW-1185">Reference proteome</keyword>